<keyword evidence="4" id="KW-1185">Reference proteome</keyword>
<feature type="chain" id="PRO_5032342921" description="Clathrin light chain" evidence="2">
    <location>
        <begin position="26"/>
        <end position="125"/>
    </location>
</feature>
<dbReference type="AlphaFoldDB" id="A0A812V7A3"/>
<feature type="compositionally biased region" description="Low complexity" evidence="1">
    <location>
        <begin position="27"/>
        <end position="40"/>
    </location>
</feature>
<dbReference type="EMBL" id="CAJNDS010002835">
    <property type="protein sequence ID" value="CAE7613743.1"/>
    <property type="molecule type" value="Genomic_DNA"/>
</dbReference>
<accession>A0A812V7A3</accession>
<gene>
    <name evidence="3" type="ORF">SNAT2548_LOCUS34897</name>
</gene>
<sequence>MKCLIRLHILVIAVSQIHPPALTEASKAGLSASSAATTAAPVSLRSQMRTGSDESGKAAERDRLWKEAQALRNKKVQLAIMKSKGAWAAVYGKSSARSFQTSLAQSAVLIRFLRGTQQKQQATES</sequence>
<dbReference type="Proteomes" id="UP000604046">
    <property type="component" value="Unassembled WGS sequence"/>
</dbReference>
<feature type="region of interest" description="Disordered" evidence="1">
    <location>
        <begin position="27"/>
        <end position="61"/>
    </location>
</feature>
<keyword evidence="2" id="KW-0732">Signal</keyword>
<protein>
    <recommendedName>
        <fullName evidence="5">Clathrin light chain</fullName>
    </recommendedName>
</protein>
<comment type="caution">
    <text evidence="3">The sequence shown here is derived from an EMBL/GenBank/DDBJ whole genome shotgun (WGS) entry which is preliminary data.</text>
</comment>
<evidence type="ECO:0008006" key="5">
    <source>
        <dbReference type="Google" id="ProtNLM"/>
    </source>
</evidence>
<evidence type="ECO:0000256" key="1">
    <source>
        <dbReference type="SAM" id="MobiDB-lite"/>
    </source>
</evidence>
<reference evidence="3" key="1">
    <citation type="submission" date="2021-02" db="EMBL/GenBank/DDBJ databases">
        <authorList>
            <person name="Dougan E. K."/>
            <person name="Rhodes N."/>
            <person name="Thang M."/>
            <person name="Chan C."/>
        </authorList>
    </citation>
    <scope>NUCLEOTIDE SEQUENCE</scope>
</reference>
<feature type="compositionally biased region" description="Basic and acidic residues" evidence="1">
    <location>
        <begin position="51"/>
        <end position="61"/>
    </location>
</feature>
<organism evidence="3 4">
    <name type="scientific">Symbiodinium natans</name>
    <dbReference type="NCBI Taxonomy" id="878477"/>
    <lineage>
        <taxon>Eukaryota</taxon>
        <taxon>Sar</taxon>
        <taxon>Alveolata</taxon>
        <taxon>Dinophyceae</taxon>
        <taxon>Suessiales</taxon>
        <taxon>Symbiodiniaceae</taxon>
        <taxon>Symbiodinium</taxon>
    </lineage>
</organism>
<evidence type="ECO:0000256" key="2">
    <source>
        <dbReference type="SAM" id="SignalP"/>
    </source>
</evidence>
<feature type="signal peptide" evidence="2">
    <location>
        <begin position="1"/>
        <end position="25"/>
    </location>
</feature>
<evidence type="ECO:0000313" key="4">
    <source>
        <dbReference type="Proteomes" id="UP000604046"/>
    </source>
</evidence>
<proteinExistence type="predicted"/>
<evidence type="ECO:0000313" key="3">
    <source>
        <dbReference type="EMBL" id="CAE7613743.1"/>
    </source>
</evidence>
<name>A0A812V7A3_9DINO</name>